<dbReference type="InterPro" id="IPR024079">
    <property type="entry name" value="MetalloPept_cat_dom_sf"/>
</dbReference>
<dbReference type="Pfam" id="PF00629">
    <property type="entry name" value="MAM"/>
    <property type="match status" value="1"/>
</dbReference>
<dbReference type="InterPro" id="IPR000998">
    <property type="entry name" value="MAM_dom"/>
</dbReference>
<dbReference type="GO" id="GO:0016020">
    <property type="term" value="C:membrane"/>
    <property type="evidence" value="ECO:0007669"/>
    <property type="project" value="InterPro"/>
</dbReference>
<dbReference type="Gene3D" id="3.40.390.10">
    <property type="entry name" value="Collagenase (Catalytic Domain)"/>
    <property type="match status" value="1"/>
</dbReference>
<keyword evidence="3 6" id="KW-0378">Hydrolase</keyword>
<dbReference type="SUPFAM" id="SSF55486">
    <property type="entry name" value="Metalloproteases ('zincins'), catalytic domain"/>
    <property type="match status" value="1"/>
</dbReference>
<dbReference type="GO" id="GO:0006508">
    <property type="term" value="P:proteolysis"/>
    <property type="evidence" value="ECO:0007669"/>
    <property type="project" value="UniProtKB-KW"/>
</dbReference>
<name>R7V0V5_CAPTE</name>
<feature type="binding site" evidence="6">
    <location>
        <position position="277"/>
    </location>
    <ligand>
        <name>Zn(2+)</name>
        <dbReference type="ChEBI" id="CHEBI:29105"/>
        <note>catalytic</note>
    </ligand>
</feature>
<sequence length="449" mass="51400">MSWLDNIKPQKRIQDTFLLRSASSTKKGKIPERRFGKTTTTLRNSHFLTARVIRNSTLWQPSDGTSREDWLRCHGFPCDKWQRTKEKITKLKYMVTSDGERTGVSEIPPDIDASDDSLDGCIWVTEEQIDDLMEELEANWKAEDGEQKIRKKRKLADFRKSTSGLWDLPIAWKFFGSQSTQQREIIRGGFDHVEQQTCVRFKELGVNEISYGEDHLLITRESTGCHSLIGHTGYAAQKLNMHDDCMTKLNIPAAYRSNVTNSLYLTPFGTTVHEIVHALGFYHEHQRADRDQHIRVRNGNIRSHTAMFIKLKTDSRGLPYDVGSVMHYRPKRLGSYYLYIEASRPRQDGDTAKLLLPATTKTGTKCMQFHYNMHGSLIGSLVVFSLRPNNYEKLIWYEVGDKGKAWQAVSVEVALSKNDRLILVGTVGKTYFGDIAIDDLQIFEGICPK</sequence>
<dbReference type="SMART" id="SM00137">
    <property type="entry name" value="MAM"/>
    <property type="match status" value="1"/>
</dbReference>
<comment type="caution">
    <text evidence="6">Lacks conserved residue(s) required for the propagation of feature annotation.</text>
</comment>
<evidence type="ECO:0000313" key="10">
    <source>
        <dbReference type="EMBL" id="ELU12127.1"/>
    </source>
</evidence>
<evidence type="ECO:0000313" key="11">
    <source>
        <dbReference type="EnsemblMetazoa" id="CapteP202229"/>
    </source>
</evidence>
<evidence type="ECO:0000256" key="4">
    <source>
        <dbReference type="ARBA" id="ARBA00022833"/>
    </source>
</evidence>
<dbReference type="EnsemblMetazoa" id="CapteT202229">
    <property type="protein sequence ID" value="CapteP202229"/>
    <property type="gene ID" value="CapteG202229"/>
</dbReference>
<feature type="domain" description="Peptidase M12A" evidence="9">
    <location>
        <begin position="153"/>
        <end position="402"/>
    </location>
</feature>
<dbReference type="PRINTS" id="PR00480">
    <property type="entry name" value="ASTACIN"/>
</dbReference>
<dbReference type="PANTHER" id="PTHR10127">
    <property type="entry name" value="DISCOIDIN, CUB, EGF, LAMININ , AND ZINC METALLOPROTEASE DOMAIN CONTAINING"/>
    <property type="match status" value="1"/>
</dbReference>
<reference evidence="11" key="3">
    <citation type="submission" date="2015-06" db="UniProtKB">
        <authorList>
            <consortium name="EnsemblMetazoa"/>
        </authorList>
    </citation>
    <scope>IDENTIFICATION</scope>
</reference>
<evidence type="ECO:0000256" key="2">
    <source>
        <dbReference type="ARBA" id="ARBA00022723"/>
    </source>
</evidence>
<proteinExistence type="predicted"/>
<dbReference type="SMART" id="SM00235">
    <property type="entry name" value="ZnMc"/>
    <property type="match status" value="1"/>
</dbReference>
<organism evidence="10">
    <name type="scientific">Capitella teleta</name>
    <name type="common">Polychaete worm</name>
    <dbReference type="NCBI Taxonomy" id="283909"/>
    <lineage>
        <taxon>Eukaryota</taxon>
        <taxon>Metazoa</taxon>
        <taxon>Spiralia</taxon>
        <taxon>Lophotrochozoa</taxon>
        <taxon>Annelida</taxon>
        <taxon>Polychaeta</taxon>
        <taxon>Sedentaria</taxon>
        <taxon>Scolecida</taxon>
        <taxon>Capitellidae</taxon>
        <taxon>Capitella</taxon>
    </lineage>
</organism>
<evidence type="ECO:0000256" key="5">
    <source>
        <dbReference type="ARBA" id="ARBA00023049"/>
    </source>
</evidence>
<dbReference type="GO" id="GO:0008270">
    <property type="term" value="F:zinc ion binding"/>
    <property type="evidence" value="ECO:0007669"/>
    <property type="project" value="UniProtKB-UniRule"/>
</dbReference>
<dbReference type="Pfam" id="PF01400">
    <property type="entry name" value="Astacin"/>
    <property type="match status" value="2"/>
</dbReference>
<keyword evidence="1 6" id="KW-0645">Protease</keyword>
<dbReference type="CDD" id="cd06263">
    <property type="entry name" value="MAM"/>
    <property type="match status" value="1"/>
</dbReference>
<dbReference type="InterPro" id="IPR006026">
    <property type="entry name" value="Peptidase_Metallo"/>
</dbReference>
<gene>
    <name evidence="10" type="ORF">CAPTEDRAFT_202229</name>
</gene>
<evidence type="ECO:0000259" key="9">
    <source>
        <dbReference type="PROSITE" id="PS51864"/>
    </source>
</evidence>
<dbReference type="EMBL" id="AMQN01005507">
    <property type="status" value="NOT_ANNOTATED_CDS"/>
    <property type="molecule type" value="Genomic_DNA"/>
</dbReference>
<keyword evidence="4 6" id="KW-0862">Zinc</keyword>
<evidence type="ECO:0000259" key="8">
    <source>
        <dbReference type="PROSITE" id="PS50060"/>
    </source>
</evidence>
<dbReference type="PROSITE" id="PS51864">
    <property type="entry name" value="ASTACIN"/>
    <property type="match status" value="1"/>
</dbReference>
<comment type="cofactor">
    <cofactor evidence="6 7">
        <name>Zn(2+)</name>
        <dbReference type="ChEBI" id="CHEBI:29105"/>
    </cofactor>
    <text evidence="6 7">Binds 1 zinc ion per subunit.</text>
</comment>
<feature type="active site" evidence="6">
    <location>
        <position position="274"/>
    </location>
</feature>
<protein>
    <recommendedName>
        <fullName evidence="7">Metalloendopeptidase</fullName>
        <ecNumber evidence="7">3.4.24.-</ecNumber>
    </recommendedName>
</protein>
<dbReference type="Proteomes" id="UP000014760">
    <property type="component" value="Unassembled WGS sequence"/>
</dbReference>
<keyword evidence="12" id="KW-1185">Reference proteome</keyword>
<dbReference type="EC" id="3.4.24.-" evidence="7"/>
<dbReference type="PROSITE" id="PS50060">
    <property type="entry name" value="MAM_2"/>
    <property type="match status" value="1"/>
</dbReference>
<evidence type="ECO:0000256" key="3">
    <source>
        <dbReference type="ARBA" id="ARBA00022801"/>
    </source>
</evidence>
<dbReference type="PANTHER" id="PTHR10127:SF780">
    <property type="entry name" value="METALLOENDOPEPTIDASE"/>
    <property type="match status" value="1"/>
</dbReference>
<evidence type="ECO:0000313" key="12">
    <source>
        <dbReference type="Proteomes" id="UP000014760"/>
    </source>
</evidence>
<feature type="binding site" evidence="6">
    <location>
        <position position="273"/>
    </location>
    <ligand>
        <name>Zn(2+)</name>
        <dbReference type="ChEBI" id="CHEBI:29105"/>
        <note>catalytic</note>
    </ligand>
</feature>
<reference evidence="10 12" key="2">
    <citation type="journal article" date="2013" name="Nature">
        <title>Insights into bilaterian evolution from three spiralian genomes.</title>
        <authorList>
            <person name="Simakov O."/>
            <person name="Marletaz F."/>
            <person name="Cho S.J."/>
            <person name="Edsinger-Gonzales E."/>
            <person name="Havlak P."/>
            <person name="Hellsten U."/>
            <person name="Kuo D.H."/>
            <person name="Larsson T."/>
            <person name="Lv J."/>
            <person name="Arendt D."/>
            <person name="Savage R."/>
            <person name="Osoegawa K."/>
            <person name="de Jong P."/>
            <person name="Grimwood J."/>
            <person name="Chapman J.A."/>
            <person name="Shapiro H."/>
            <person name="Aerts A."/>
            <person name="Otillar R.P."/>
            <person name="Terry A.Y."/>
            <person name="Boore J.L."/>
            <person name="Grigoriev I.V."/>
            <person name="Lindberg D.R."/>
            <person name="Seaver E.C."/>
            <person name="Weisblat D.A."/>
            <person name="Putnam N.H."/>
            <person name="Rokhsar D.S."/>
        </authorList>
    </citation>
    <scope>NUCLEOTIDE SEQUENCE</scope>
    <source>
        <strain evidence="10 12">I ESC-2004</strain>
    </source>
</reference>
<reference evidence="12" key="1">
    <citation type="submission" date="2012-12" db="EMBL/GenBank/DDBJ databases">
        <authorList>
            <person name="Hellsten U."/>
            <person name="Grimwood J."/>
            <person name="Chapman J.A."/>
            <person name="Shapiro H."/>
            <person name="Aerts A."/>
            <person name="Otillar R.P."/>
            <person name="Terry A.Y."/>
            <person name="Boore J.L."/>
            <person name="Simakov O."/>
            <person name="Marletaz F."/>
            <person name="Cho S.-J."/>
            <person name="Edsinger-Gonzales E."/>
            <person name="Havlak P."/>
            <person name="Kuo D.-H."/>
            <person name="Larsson T."/>
            <person name="Lv J."/>
            <person name="Arendt D."/>
            <person name="Savage R."/>
            <person name="Osoegawa K."/>
            <person name="de Jong P."/>
            <person name="Lindberg D.R."/>
            <person name="Seaver E.C."/>
            <person name="Weisblat D.A."/>
            <person name="Putnam N.H."/>
            <person name="Grigoriev I.V."/>
            <person name="Rokhsar D.S."/>
        </authorList>
    </citation>
    <scope>NUCLEOTIDE SEQUENCE</scope>
    <source>
        <strain evidence="12">I ESC-2004</strain>
    </source>
</reference>
<keyword evidence="2 6" id="KW-0479">Metal-binding</keyword>
<evidence type="ECO:0000256" key="7">
    <source>
        <dbReference type="RuleBase" id="RU361183"/>
    </source>
</evidence>
<dbReference type="SUPFAM" id="SSF49899">
    <property type="entry name" value="Concanavalin A-like lectins/glucanases"/>
    <property type="match status" value="1"/>
</dbReference>
<evidence type="ECO:0000256" key="1">
    <source>
        <dbReference type="ARBA" id="ARBA00022670"/>
    </source>
</evidence>
<feature type="domain" description="MAM" evidence="8">
    <location>
        <begin position="327"/>
        <end position="449"/>
    </location>
</feature>
<dbReference type="InterPro" id="IPR001506">
    <property type="entry name" value="Peptidase_M12A"/>
</dbReference>
<dbReference type="InterPro" id="IPR013320">
    <property type="entry name" value="ConA-like_dom_sf"/>
</dbReference>
<evidence type="ECO:0000256" key="6">
    <source>
        <dbReference type="PROSITE-ProRule" id="PRU01211"/>
    </source>
</evidence>
<accession>R7V0V5</accession>
<feature type="binding site" evidence="6">
    <location>
        <position position="283"/>
    </location>
    <ligand>
        <name>Zn(2+)</name>
        <dbReference type="ChEBI" id="CHEBI:29105"/>
        <note>catalytic</note>
    </ligand>
</feature>
<dbReference type="HOGENOM" id="CLU_610090_0_0_1"/>
<keyword evidence="5 6" id="KW-0482">Metalloprotease</keyword>
<dbReference type="AlphaFoldDB" id="R7V0V5"/>
<dbReference type="EMBL" id="KB296162">
    <property type="protein sequence ID" value="ELU12127.1"/>
    <property type="molecule type" value="Genomic_DNA"/>
</dbReference>
<dbReference type="GO" id="GO:0004222">
    <property type="term" value="F:metalloendopeptidase activity"/>
    <property type="evidence" value="ECO:0007669"/>
    <property type="project" value="UniProtKB-UniRule"/>
</dbReference>
<dbReference type="OrthoDB" id="6156706at2759"/>